<dbReference type="AlphaFoldDB" id="A0A328BTF6"/>
<dbReference type="RefSeq" id="WP_111476547.1">
    <property type="nucleotide sequence ID" value="NZ_QHKM01000001.1"/>
</dbReference>
<dbReference type="PROSITE" id="PS50983">
    <property type="entry name" value="FE_B12_PBP"/>
    <property type="match status" value="1"/>
</dbReference>
<evidence type="ECO:0000313" key="4">
    <source>
        <dbReference type="Proteomes" id="UP000248553"/>
    </source>
</evidence>
<dbReference type="EMBL" id="QHKM01000001">
    <property type="protein sequence ID" value="RAK69811.1"/>
    <property type="molecule type" value="Genomic_DNA"/>
</dbReference>
<dbReference type="Proteomes" id="UP000248553">
    <property type="component" value="Unassembled WGS sequence"/>
</dbReference>
<organism evidence="3 4">
    <name type="scientific">Hymenobacter edaphi</name>
    <dbReference type="NCBI Taxonomy" id="2211146"/>
    <lineage>
        <taxon>Bacteria</taxon>
        <taxon>Pseudomonadati</taxon>
        <taxon>Bacteroidota</taxon>
        <taxon>Cytophagia</taxon>
        <taxon>Cytophagales</taxon>
        <taxon>Hymenobacteraceae</taxon>
        <taxon>Hymenobacter</taxon>
    </lineage>
</organism>
<evidence type="ECO:0000256" key="1">
    <source>
        <dbReference type="ARBA" id="ARBA00022729"/>
    </source>
</evidence>
<feature type="domain" description="Fe/B12 periplasmic-binding" evidence="2">
    <location>
        <begin position="30"/>
        <end position="279"/>
    </location>
</feature>
<dbReference type="InterPro" id="IPR054828">
    <property type="entry name" value="Vit_B12_bind_prot"/>
</dbReference>
<dbReference type="NCBIfam" id="NF038402">
    <property type="entry name" value="TroA_like"/>
    <property type="match status" value="1"/>
</dbReference>
<dbReference type="Gene3D" id="3.40.50.1980">
    <property type="entry name" value="Nitrogenase molybdenum iron protein domain"/>
    <property type="match status" value="2"/>
</dbReference>
<keyword evidence="1" id="KW-0732">Signal</keyword>
<dbReference type="PANTHER" id="PTHR30535:SF4">
    <property type="entry name" value="HEMIN-BINDING PERIPLASMIC PROTEIN HMUT"/>
    <property type="match status" value="1"/>
</dbReference>
<dbReference type="InterPro" id="IPR050902">
    <property type="entry name" value="ABC_Transporter_SBP"/>
</dbReference>
<evidence type="ECO:0000259" key="2">
    <source>
        <dbReference type="PROSITE" id="PS50983"/>
    </source>
</evidence>
<reference evidence="4" key="1">
    <citation type="submission" date="2018-05" db="EMBL/GenBank/DDBJ databases">
        <authorList>
            <person name="Nie L."/>
        </authorList>
    </citation>
    <scope>NUCLEOTIDE SEQUENCE [LARGE SCALE GENOMIC DNA]</scope>
    <source>
        <strain evidence="4">NL</strain>
    </source>
</reference>
<comment type="caution">
    <text evidence="3">The sequence shown here is derived from an EMBL/GenBank/DDBJ whole genome shotgun (WGS) entry which is preliminary data.</text>
</comment>
<protein>
    <submittedName>
        <fullName evidence="3">Hemin ABC transporter substrate-binding protein</fullName>
    </submittedName>
</protein>
<accession>A0A328BTF6</accession>
<name>A0A328BTF6_9BACT</name>
<proteinExistence type="predicted"/>
<keyword evidence="4" id="KW-1185">Reference proteome</keyword>
<dbReference type="Pfam" id="PF01497">
    <property type="entry name" value="Peripla_BP_2"/>
    <property type="match status" value="1"/>
</dbReference>
<gene>
    <name evidence="3" type="ORF">DLM85_02860</name>
</gene>
<evidence type="ECO:0000313" key="3">
    <source>
        <dbReference type="EMBL" id="RAK69811.1"/>
    </source>
</evidence>
<dbReference type="OrthoDB" id="9797736at2"/>
<sequence length="279" mass="28756">MNLRFSFFQTALLALLVLGPLRGIAAAPARIVSLSGTVSEIICQLGLQSQLVGVDVTSTFPEALTKLPKVGHNRNISAEGVLALAPTIVVGTTESLKPEVAAQLKSAGVVVQLFQQQYSVAGTKQLVQQVAAAFKASAKAPALLRQLDADLAKTRKPARAPKVLFIYARGAGTLMVAGENTPLANVIGLAGGQNAATGFADFRPLTAEALVAANPDVLLLFDSGLQSLGGKAGLLKVPGVAQTTAGRTGRVVEMDGQLLSGFGPRLGQATAELARQLSQ</sequence>
<dbReference type="SUPFAM" id="SSF53807">
    <property type="entry name" value="Helical backbone' metal receptor"/>
    <property type="match status" value="1"/>
</dbReference>
<dbReference type="InterPro" id="IPR002491">
    <property type="entry name" value="ABC_transptr_periplasmic_BD"/>
</dbReference>
<dbReference type="PANTHER" id="PTHR30535">
    <property type="entry name" value="VITAMIN B12-BINDING PROTEIN"/>
    <property type="match status" value="1"/>
</dbReference>